<gene>
    <name evidence="1" type="ORF">KDA27_18135</name>
</gene>
<proteinExistence type="predicted"/>
<evidence type="ECO:0000313" key="2">
    <source>
        <dbReference type="Proteomes" id="UP000739538"/>
    </source>
</evidence>
<dbReference type="Proteomes" id="UP000739538">
    <property type="component" value="Unassembled WGS sequence"/>
</dbReference>
<organism evidence="1 2">
    <name type="scientific">Eiseniibacteriota bacterium</name>
    <dbReference type="NCBI Taxonomy" id="2212470"/>
    <lineage>
        <taxon>Bacteria</taxon>
        <taxon>Candidatus Eiseniibacteriota</taxon>
    </lineage>
</organism>
<sequence length="57" mass="6943">MKVGLLDRPLTWSDILKRRLFPIQHSLPRAWQTYYEKRVFTPILGDQQRVHDLKYAF</sequence>
<name>A0A956NFY5_UNCEI</name>
<protein>
    <submittedName>
        <fullName evidence="1">Uncharacterized protein</fullName>
    </submittedName>
</protein>
<dbReference type="EMBL" id="JAGQHS010000116">
    <property type="protein sequence ID" value="MCA9757726.1"/>
    <property type="molecule type" value="Genomic_DNA"/>
</dbReference>
<reference evidence="1" key="2">
    <citation type="journal article" date="2021" name="Microbiome">
        <title>Successional dynamics and alternative stable states in a saline activated sludge microbial community over 9 years.</title>
        <authorList>
            <person name="Wang Y."/>
            <person name="Ye J."/>
            <person name="Ju F."/>
            <person name="Liu L."/>
            <person name="Boyd J.A."/>
            <person name="Deng Y."/>
            <person name="Parks D.H."/>
            <person name="Jiang X."/>
            <person name="Yin X."/>
            <person name="Woodcroft B.J."/>
            <person name="Tyson G.W."/>
            <person name="Hugenholtz P."/>
            <person name="Polz M.F."/>
            <person name="Zhang T."/>
        </authorList>
    </citation>
    <scope>NUCLEOTIDE SEQUENCE</scope>
    <source>
        <strain evidence="1">HKST-UBA02</strain>
    </source>
</reference>
<accession>A0A956NFY5</accession>
<evidence type="ECO:0000313" key="1">
    <source>
        <dbReference type="EMBL" id="MCA9757726.1"/>
    </source>
</evidence>
<dbReference type="AlphaFoldDB" id="A0A956NFY5"/>
<reference evidence="1" key="1">
    <citation type="submission" date="2020-04" db="EMBL/GenBank/DDBJ databases">
        <authorList>
            <person name="Zhang T."/>
        </authorList>
    </citation>
    <scope>NUCLEOTIDE SEQUENCE</scope>
    <source>
        <strain evidence="1">HKST-UBA02</strain>
    </source>
</reference>
<comment type="caution">
    <text evidence="1">The sequence shown here is derived from an EMBL/GenBank/DDBJ whole genome shotgun (WGS) entry which is preliminary data.</text>
</comment>